<reference evidence="1" key="2">
    <citation type="submission" date="2022-06" db="UniProtKB">
        <authorList>
            <consortium name="EnsemblMetazoa"/>
        </authorList>
    </citation>
    <scope>IDENTIFICATION</scope>
</reference>
<evidence type="ECO:0000313" key="2">
    <source>
        <dbReference type="Proteomes" id="UP000007819"/>
    </source>
</evidence>
<protein>
    <recommendedName>
        <fullName evidence="3">DUF4371 domain-containing protein</fullName>
    </recommendedName>
</protein>
<keyword evidence="2" id="KW-1185">Reference proteome</keyword>
<reference evidence="2" key="1">
    <citation type="submission" date="2010-06" db="EMBL/GenBank/DDBJ databases">
        <authorList>
            <person name="Jiang H."/>
            <person name="Abraham K."/>
            <person name="Ali S."/>
            <person name="Alsbrooks S.L."/>
            <person name="Anim B.N."/>
            <person name="Anosike U.S."/>
            <person name="Attaway T."/>
            <person name="Bandaranaike D.P."/>
            <person name="Battles P.K."/>
            <person name="Bell S.N."/>
            <person name="Bell A.V."/>
            <person name="Beltran B."/>
            <person name="Bickham C."/>
            <person name="Bustamante Y."/>
            <person name="Caleb T."/>
            <person name="Canada A."/>
            <person name="Cardenas V."/>
            <person name="Carter K."/>
            <person name="Chacko J."/>
            <person name="Chandrabose M.N."/>
            <person name="Chavez D."/>
            <person name="Chavez A."/>
            <person name="Chen L."/>
            <person name="Chu H.-S."/>
            <person name="Claassen K.J."/>
            <person name="Cockrell R."/>
            <person name="Collins M."/>
            <person name="Cooper J.A."/>
            <person name="Cree A."/>
            <person name="Curry S.M."/>
            <person name="Da Y."/>
            <person name="Dao M.D."/>
            <person name="Das B."/>
            <person name="Davila M.-L."/>
            <person name="Davy-Carroll L."/>
            <person name="Denson S."/>
            <person name="Dinh H."/>
            <person name="Ebong V.E."/>
            <person name="Edwards J.R."/>
            <person name="Egan A."/>
            <person name="El-Daye J."/>
            <person name="Escobedo L."/>
            <person name="Fernandez S."/>
            <person name="Fernando P.R."/>
            <person name="Flagg N."/>
            <person name="Forbes L.D."/>
            <person name="Fowler R.G."/>
            <person name="Fu Q."/>
            <person name="Gabisi R.A."/>
            <person name="Ganer J."/>
            <person name="Garbino Pronczuk A."/>
            <person name="Garcia R.M."/>
            <person name="Garner T."/>
            <person name="Garrett T.E."/>
            <person name="Gonzalez D.A."/>
            <person name="Hamid H."/>
            <person name="Hawkins E.S."/>
            <person name="Hirani K."/>
            <person name="Hogues M.E."/>
            <person name="Hollins B."/>
            <person name="Hsiao C.-H."/>
            <person name="Jabil R."/>
            <person name="James M.L."/>
            <person name="Jhangiani S.N."/>
            <person name="Johnson B."/>
            <person name="Johnson Q."/>
            <person name="Joshi V."/>
            <person name="Kalu J.B."/>
            <person name="Kam C."/>
            <person name="Kashfia A."/>
            <person name="Keebler J."/>
            <person name="Kisamo H."/>
            <person name="Kovar C.L."/>
            <person name="Lago L.A."/>
            <person name="Lai C.-Y."/>
            <person name="Laidlaw J."/>
            <person name="Lara F."/>
            <person name="Le T.-K."/>
            <person name="Lee S.L."/>
            <person name="Legall F.H."/>
            <person name="Lemon S.J."/>
            <person name="Lewis L.R."/>
            <person name="Li B."/>
            <person name="Liu Y."/>
            <person name="Liu Y.-S."/>
            <person name="Lopez J."/>
            <person name="Lozado R.J."/>
            <person name="Lu J."/>
            <person name="Madu R.C."/>
            <person name="Maheshwari M."/>
            <person name="Maheshwari R."/>
            <person name="Malloy K."/>
            <person name="Martinez E."/>
            <person name="Mathew T."/>
            <person name="Mercado I.C."/>
            <person name="Mercado C."/>
            <person name="Meyer B."/>
            <person name="Montgomery K."/>
            <person name="Morgan M.B."/>
            <person name="Munidasa M."/>
            <person name="Nazareth L.V."/>
            <person name="Nelson J."/>
            <person name="Ng B.M."/>
            <person name="Nguyen N.B."/>
            <person name="Nguyen P.Q."/>
            <person name="Nguyen T."/>
            <person name="Obregon M."/>
            <person name="Okwuonu G.O."/>
            <person name="Onwere C.G."/>
            <person name="Orozco G."/>
            <person name="Parra A."/>
            <person name="Patel S."/>
            <person name="Patil S."/>
            <person name="Perez A."/>
            <person name="Perez Y."/>
            <person name="Pham C."/>
            <person name="Primus E.L."/>
            <person name="Pu L.-L."/>
            <person name="Puazo M."/>
            <person name="Qin X."/>
            <person name="Quiroz J.B."/>
            <person name="Reese J."/>
            <person name="Richards S."/>
            <person name="Rives C.M."/>
            <person name="Robberts R."/>
            <person name="Ruiz S.J."/>
            <person name="Ruiz M.J."/>
            <person name="Santibanez J."/>
            <person name="Schneider B.W."/>
            <person name="Sisson I."/>
            <person name="Smith M."/>
            <person name="Sodergren E."/>
            <person name="Song X.-Z."/>
            <person name="Song B.B."/>
            <person name="Summersgill H."/>
            <person name="Thelus R."/>
            <person name="Thornton R.D."/>
            <person name="Trejos Z.Y."/>
            <person name="Usmani K."/>
            <person name="Vattathil S."/>
            <person name="Villasana D."/>
            <person name="Walker D.L."/>
            <person name="Wang S."/>
            <person name="Wang K."/>
            <person name="White C.S."/>
            <person name="Williams A.C."/>
            <person name="Williamson J."/>
            <person name="Wilson K."/>
            <person name="Woghiren I.O."/>
            <person name="Woodworth J.R."/>
            <person name="Worley K.C."/>
            <person name="Wright R.A."/>
            <person name="Wu W."/>
            <person name="Young L."/>
            <person name="Zhang L."/>
            <person name="Zhang J."/>
            <person name="Zhu Y."/>
            <person name="Muzny D.M."/>
            <person name="Weinstock G."/>
            <person name="Gibbs R.A."/>
        </authorList>
    </citation>
    <scope>NUCLEOTIDE SEQUENCE [LARGE SCALE GENOMIC DNA]</scope>
    <source>
        <strain evidence="2">LSR1</strain>
    </source>
</reference>
<dbReference type="KEGG" id="api:115033150"/>
<dbReference type="GeneID" id="115033150"/>
<dbReference type="PANTHER" id="PTHR45749">
    <property type="match status" value="1"/>
</dbReference>
<accession>A0A8R2JKV7</accession>
<dbReference type="PANTHER" id="PTHR45749:SF26">
    <property type="entry name" value="ZINC FINGER MYM-TYPE PROTEIN 1-LIKE"/>
    <property type="match status" value="1"/>
</dbReference>
<dbReference type="EnsemblMetazoa" id="XM_029485233.1">
    <property type="protein sequence ID" value="XP_029341093.1"/>
    <property type="gene ID" value="LOC115033150"/>
</dbReference>
<dbReference type="OrthoDB" id="7683421at2759"/>
<evidence type="ECO:0008006" key="3">
    <source>
        <dbReference type="Google" id="ProtNLM"/>
    </source>
</evidence>
<sequence>MSNEACNLCKRKRENLNMTNWTQHIMSCKKKKLSSGQSIMSFFKQKPSTSNDIDIGLNDEFHTENSDVLEIEDYVQSSSNNATYDLPKIEGLNDEIHTENTDELEIEDNALSSSNSVTHDLPKIEVFKNDPESIPLVISDEIQKKMFLVKRGSNDFKNITRTLSNHECSPEHMQSVIAYGLYIRNDRIYLKLIESANRQVADNRELLRQIIDALIYVGRQNIALRGHHEGIDSNNKGHFLELVKLLSNNHGPLKSHLEQIEKQFTFILRYVNEEGIVQERLVSLVTASDATGRGMFEVFCEITNKYNIEWKTQLIAQAYDGAASMQGQFSGLKTRIQNENPCAIYIWCFVGNFVEFMRARKRTAIFAKLQEQLYPNERLRRMKRFSTTRWTSHDGILIVINEKYSALLETLEEISVANDSDREAASTAENLIMSRYLQTKEIDFVQAINLIDVAKNRLIDMRSEQGCKDLVDQTKLFSIENNLTE</sequence>
<organism evidence="1 2">
    <name type="scientific">Acyrthosiphon pisum</name>
    <name type="common">Pea aphid</name>
    <dbReference type="NCBI Taxonomy" id="7029"/>
    <lineage>
        <taxon>Eukaryota</taxon>
        <taxon>Metazoa</taxon>
        <taxon>Ecdysozoa</taxon>
        <taxon>Arthropoda</taxon>
        <taxon>Hexapoda</taxon>
        <taxon>Insecta</taxon>
        <taxon>Pterygota</taxon>
        <taxon>Neoptera</taxon>
        <taxon>Paraneoptera</taxon>
        <taxon>Hemiptera</taxon>
        <taxon>Sternorrhyncha</taxon>
        <taxon>Aphidomorpha</taxon>
        <taxon>Aphidoidea</taxon>
        <taxon>Aphididae</taxon>
        <taxon>Macrosiphini</taxon>
        <taxon>Acyrthosiphon</taxon>
    </lineage>
</organism>
<dbReference type="RefSeq" id="XP_029341093.1">
    <property type="nucleotide sequence ID" value="XM_029485233.1"/>
</dbReference>
<dbReference type="AlphaFoldDB" id="A0A8R2JKV7"/>
<evidence type="ECO:0000313" key="1">
    <source>
        <dbReference type="EnsemblMetazoa" id="XP_029341093.1"/>
    </source>
</evidence>
<dbReference type="Proteomes" id="UP000007819">
    <property type="component" value="Chromosome X"/>
</dbReference>
<proteinExistence type="predicted"/>
<name>A0A8R2JKV7_ACYPI</name>